<evidence type="ECO:0000313" key="1">
    <source>
        <dbReference type="EMBL" id="MBX53279.1"/>
    </source>
</evidence>
<dbReference type="AlphaFoldDB" id="A0A2P2PF43"/>
<accession>A0A2P2PF43</accession>
<reference evidence="1" key="1">
    <citation type="submission" date="2018-02" db="EMBL/GenBank/DDBJ databases">
        <title>Rhizophora mucronata_Transcriptome.</title>
        <authorList>
            <person name="Meera S.P."/>
            <person name="Sreeshan A."/>
            <person name="Augustine A."/>
        </authorList>
    </citation>
    <scope>NUCLEOTIDE SEQUENCE</scope>
    <source>
        <tissue evidence="1">Leaf</tissue>
    </source>
</reference>
<organism evidence="1">
    <name type="scientific">Rhizophora mucronata</name>
    <name type="common">Asiatic mangrove</name>
    <dbReference type="NCBI Taxonomy" id="61149"/>
    <lineage>
        <taxon>Eukaryota</taxon>
        <taxon>Viridiplantae</taxon>
        <taxon>Streptophyta</taxon>
        <taxon>Embryophyta</taxon>
        <taxon>Tracheophyta</taxon>
        <taxon>Spermatophyta</taxon>
        <taxon>Magnoliopsida</taxon>
        <taxon>eudicotyledons</taxon>
        <taxon>Gunneridae</taxon>
        <taxon>Pentapetalae</taxon>
        <taxon>rosids</taxon>
        <taxon>fabids</taxon>
        <taxon>Malpighiales</taxon>
        <taxon>Rhizophoraceae</taxon>
        <taxon>Rhizophora</taxon>
    </lineage>
</organism>
<protein>
    <submittedName>
        <fullName evidence="1">Uncharacterized protein</fullName>
    </submittedName>
</protein>
<dbReference type="EMBL" id="GGEC01072795">
    <property type="protein sequence ID" value="MBX53279.1"/>
    <property type="molecule type" value="Transcribed_RNA"/>
</dbReference>
<proteinExistence type="predicted"/>
<sequence length="48" mass="5221">MADMESDEACSPGDKNFVAAVWGRGPTRFDDPALLLIPQSCGPRRGRE</sequence>
<name>A0A2P2PF43_RHIMU</name>